<proteinExistence type="predicted"/>
<dbReference type="EMBL" id="GBRH01236305">
    <property type="protein sequence ID" value="JAD61590.1"/>
    <property type="molecule type" value="Transcribed_RNA"/>
</dbReference>
<dbReference type="PROSITE" id="PS51257">
    <property type="entry name" value="PROKAR_LIPOPROTEIN"/>
    <property type="match status" value="1"/>
</dbReference>
<sequence>MRWSPLFLHFPCGFTQACGVSSSDGRMVVCGVIRMLRKRSSL</sequence>
<reference evidence="1" key="2">
    <citation type="journal article" date="2015" name="Data Brief">
        <title>Shoot transcriptome of the giant reed, Arundo donax.</title>
        <authorList>
            <person name="Barrero R.A."/>
            <person name="Guerrero F.D."/>
            <person name="Moolhuijzen P."/>
            <person name="Goolsby J.A."/>
            <person name="Tidwell J."/>
            <person name="Bellgard S.E."/>
            <person name="Bellgard M.I."/>
        </authorList>
    </citation>
    <scope>NUCLEOTIDE SEQUENCE</scope>
    <source>
        <tissue evidence="1">Shoot tissue taken approximately 20 cm above the soil surface</tissue>
    </source>
</reference>
<protein>
    <submittedName>
        <fullName evidence="1">Uncharacterized protein</fullName>
    </submittedName>
</protein>
<dbReference type="AlphaFoldDB" id="A0A0A9BK75"/>
<reference evidence="1" key="1">
    <citation type="submission" date="2014-09" db="EMBL/GenBank/DDBJ databases">
        <authorList>
            <person name="Magalhaes I.L.F."/>
            <person name="Oliveira U."/>
            <person name="Santos F.R."/>
            <person name="Vidigal T.H.D.A."/>
            <person name="Brescovit A.D."/>
            <person name="Santos A.J."/>
        </authorList>
    </citation>
    <scope>NUCLEOTIDE SEQUENCE</scope>
    <source>
        <tissue evidence="1">Shoot tissue taken approximately 20 cm above the soil surface</tissue>
    </source>
</reference>
<name>A0A0A9BK75_ARUDO</name>
<accession>A0A0A9BK75</accession>
<evidence type="ECO:0000313" key="1">
    <source>
        <dbReference type="EMBL" id="JAD61590.1"/>
    </source>
</evidence>
<organism evidence="1">
    <name type="scientific">Arundo donax</name>
    <name type="common">Giant reed</name>
    <name type="synonym">Donax arundinaceus</name>
    <dbReference type="NCBI Taxonomy" id="35708"/>
    <lineage>
        <taxon>Eukaryota</taxon>
        <taxon>Viridiplantae</taxon>
        <taxon>Streptophyta</taxon>
        <taxon>Embryophyta</taxon>
        <taxon>Tracheophyta</taxon>
        <taxon>Spermatophyta</taxon>
        <taxon>Magnoliopsida</taxon>
        <taxon>Liliopsida</taxon>
        <taxon>Poales</taxon>
        <taxon>Poaceae</taxon>
        <taxon>PACMAD clade</taxon>
        <taxon>Arundinoideae</taxon>
        <taxon>Arundineae</taxon>
        <taxon>Arundo</taxon>
    </lineage>
</organism>